<name>A0A0S2KA64_9GAMM</name>
<evidence type="ECO:0000256" key="4">
    <source>
        <dbReference type="ARBA" id="ARBA00022989"/>
    </source>
</evidence>
<dbReference type="Proteomes" id="UP000065641">
    <property type="component" value="Chromosome"/>
</dbReference>
<feature type="transmembrane region" description="Helical" evidence="6">
    <location>
        <begin position="12"/>
        <end position="33"/>
    </location>
</feature>
<keyword evidence="4 6" id="KW-1133">Transmembrane helix</keyword>
<keyword evidence="8" id="KW-1185">Reference proteome</keyword>
<dbReference type="EMBL" id="CP013189">
    <property type="protein sequence ID" value="ALO45264.1"/>
    <property type="molecule type" value="Genomic_DNA"/>
</dbReference>
<dbReference type="PANTHER" id="PTHR23427:SF2">
    <property type="entry name" value="SURFEIT LOCUS PROTEIN 1"/>
    <property type="match status" value="1"/>
</dbReference>
<organism evidence="7 8">
    <name type="scientific">Pseudohongiella spirulinae</name>
    <dbReference type="NCBI Taxonomy" id="1249552"/>
    <lineage>
        <taxon>Bacteria</taxon>
        <taxon>Pseudomonadati</taxon>
        <taxon>Pseudomonadota</taxon>
        <taxon>Gammaproteobacteria</taxon>
        <taxon>Pseudomonadales</taxon>
        <taxon>Pseudohongiellaceae</taxon>
        <taxon>Pseudohongiella</taxon>
    </lineage>
</organism>
<dbReference type="PROSITE" id="PS50895">
    <property type="entry name" value="SURF1"/>
    <property type="match status" value="1"/>
</dbReference>
<evidence type="ECO:0000256" key="6">
    <source>
        <dbReference type="RuleBase" id="RU363076"/>
    </source>
</evidence>
<accession>A0A0S2KA64</accession>
<dbReference type="CDD" id="cd06662">
    <property type="entry name" value="SURF1"/>
    <property type="match status" value="1"/>
</dbReference>
<evidence type="ECO:0000256" key="1">
    <source>
        <dbReference type="ARBA" id="ARBA00004370"/>
    </source>
</evidence>
<dbReference type="PANTHER" id="PTHR23427">
    <property type="entry name" value="SURFEIT LOCUS PROTEIN"/>
    <property type="match status" value="1"/>
</dbReference>
<dbReference type="AlphaFoldDB" id="A0A0S2KA64"/>
<evidence type="ECO:0000313" key="8">
    <source>
        <dbReference type="Proteomes" id="UP000065641"/>
    </source>
</evidence>
<feature type="transmembrane region" description="Helical" evidence="6">
    <location>
        <begin position="211"/>
        <end position="231"/>
    </location>
</feature>
<dbReference type="OrthoDB" id="9789940at2"/>
<comment type="similarity">
    <text evidence="2 6">Belongs to the SURF1 family.</text>
</comment>
<evidence type="ECO:0000313" key="7">
    <source>
        <dbReference type="EMBL" id="ALO45264.1"/>
    </source>
</evidence>
<keyword evidence="3 6" id="KW-0812">Transmembrane</keyword>
<sequence>MLLKLGQLQIKINWLVLLCLLSSLGMFISLGFWQLDRAAEKRGVANALERRAQATALPLAQAENSPDFGDTSPVRLEGFYENEIPFLISFQFWRGQAGFELITPFRSRDGNLVLLSRGWIAPAQDGEFPEIPAVPGEQVVVARVHAPDIDVPAAEVTSRSWPVLLSRLNVEQAGRLLGENVYPYVLRLDADQPGVQARHWQPPSISTRTHIAYAVQWFGIAAVVMIASFLYSSNFLNLWRQRRRAETEH</sequence>
<dbReference type="PATRIC" id="fig|1249552.3.peg.586"/>
<reference evidence="7 8" key="1">
    <citation type="submission" date="2015-11" db="EMBL/GenBank/DDBJ databases">
        <authorList>
            <person name="Zhang Y."/>
            <person name="Guo Z."/>
        </authorList>
    </citation>
    <scope>NUCLEOTIDE SEQUENCE [LARGE SCALE GENOMIC DNA]</scope>
    <source>
        <strain evidence="7 8">KCTC 32221</strain>
    </source>
</reference>
<keyword evidence="5 6" id="KW-0472">Membrane</keyword>
<gene>
    <name evidence="7" type="ORF">PS2015_581</name>
</gene>
<dbReference type="KEGG" id="pspi:PS2015_581"/>
<evidence type="ECO:0000256" key="5">
    <source>
        <dbReference type="ARBA" id="ARBA00023136"/>
    </source>
</evidence>
<evidence type="ECO:0000256" key="2">
    <source>
        <dbReference type="ARBA" id="ARBA00007165"/>
    </source>
</evidence>
<dbReference type="RefSeq" id="WP_058020782.1">
    <property type="nucleotide sequence ID" value="NZ_CP013189.1"/>
</dbReference>
<dbReference type="InterPro" id="IPR045214">
    <property type="entry name" value="Surf1/Surf4"/>
</dbReference>
<comment type="subcellular location">
    <subcellularLocation>
        <location evidence="6">Cell membrane</location>
        <topology evidence="6">Multi-pass membrane protein</topology>
    </subcellularLocation>
    <subcellularLocation>
        <location evidence="1">Membrane</location>
    </subcellularLocation>
</comment>
<dbReference type="STRING" id="1249552.PS2015_581"/>
<protein>
    <recommendedName>
        <fullName evidence="6">SURF1-like protein</fullName>
    </recommendedName>
</protein>
<proteinExistence type="inferred from homology"/>
<dbReference type="Pfam" id="PF02104">
    <property type="entry name" value="SURF1"/>
    <property type="match status" value="1"/>
</dbReference>
<evidence type="ECO:0000256" key="3">
    <source>
        <dbReference type="ARBA" id="ARBA00022692"/>
    </source>
</evidence>
<dbReference type="GO" id="GO:0005886">
    <property type="term" value="C:plasma membrane"/>
    <property type="evidence" value="ECO:0007669"/>
    <property type="project" value="UniProtKB-SubCell"/>
</dbReference>
<keyword evidence="6" id="KW-1003">Cell membrane</keyword>
<dbReference type="InterPro" id="IPR002994">
    <property type="entry name" value="Surf1/Shy1"/>
</dbReference>